<name>A0A7R7HW03_9ACTN</name>
<evidence type="ECO:0000256" key="1">
    <source>
        <dbReference type="SAM" id="MobiDB-lite"/>
    </source>
</evidence>
<dbReference type="InterPro" id="IPR023811">
    <property type="entry name" value="CHP04076"/>
</dbReference>
<accession>A0A7R7HW03</accession>
<protein>
    <recommendedName>
        <fullName evidence="4">TIGR04076 family protein</fullName>
    </recommendedName>
</protein>
<feature type="region of interest" description="Disordered" evidence="1">
    <location>
        <begin position="1"/>
        <end position="40"/>
    </location>
</feature>
<dbReference type="EMBL" id="AP023355">
    <property type="protein sequence ID" value="BCJ33638.1"/>
    <property type="molecule type" value="Genomic_DNA"/>
</dbReference>
<organism evidence="2 3">
    <name type="scientific">Actinocatenispora thailandica</name>
    <dbReference type="NCBI Taxonomy" id="227318"/>
    <lineage>
        <taxon>Bacteria</taxon>
        <taxon>Bacillati</taxon>
        <taxon>Actinomycetota</taxon>
        <taxon>Actinomycetes</taxon>
        <taxon>Micromonosporales</taxon>
        <taxon>Micromonosporaceae</taxon>
        <taxon>Actinocatenispora</taxon>
    </lineage>
</organism>
<evidence type="ECO:0000313" key="3">
    <source>
        <dbReference type="Proteomes" id="UP000611640"/>
    </source>
</evidence>
<dbReference type="Proteomes" id="UP000611640">
    <property type="component" value="Chromosome"/>
</dbReference>
<feature type="compositionally biased region" description="Gly residues" evidence="1">
    <location>
        <begin position="29"/>
        <end position="40"/>
    </location>
</feature>
<evidence type="ECO:0000313" key="2">
    <source>
        <dbReference type="EMBL" id="BCJ33638.1"/>
    </source>
</evidence>
<dbReference type="NCBIfam" id="TIGR04076">
    <property type="entry name" value="TIGR04076 family protein"/>
    <property type="match status" value="1"/>
</dbReference>
<evidence type="ECO:0008006" key="4">
    <source>
        <dbReference type="Google" id="ProtNLM"/>
    </source>
</evidence>
<gene>
    <name evidence="2" type="ORF">Athai_11410</name>
</gene>
<dbReference type="AlphaFoldDB" id="A0A7R7HW03"/>
<dbReference type="KEGG" id="atl:Athai_11410"/>
<reference evidence="2 3" key="1">
    <citation type="submission" date="2020-08" db="EMBL/GenBank/DDBJ databases">
        <title>Whole genome shotgun sequence of Actinocatenispora thailandica NBRC 105041.</title>
        <authorList>
            <person name="Komaki H."/>
            <person name="Tamura T."/>
        </authorList>
    </citation>
    <scope>NUCLEOTIDE SEQUENCE [LARGE SCALE GENOMIC DNA]</scope>
    <source>
        <strain evidence="2 3">NBRC 105041</strain>
    </source>
</reference>
<sequence>MTHQPRSATAGAGTPDPTGRPATPPTGAGTTGGTVPGGGAVTEVADLRVVVDRIEGRSVCGLAPGDFFTVTDSSRLATAPGRHFCLYALAAVLPLLPAKQRTLDPADWLAADTEVACPDPEERLVMRIETVGTSRIATEELT</sequence>
<dbReference type="RefSeq" id="WP_203960497.1">
    <property type="nucleotide sequence ID" value="NZ_AP023355.1"/>
</dbReference>
<feature type="compositionally biased region" description="Low complexity" evidence="1">
    <location>
        <begin position="8"/>
        <end position="28"/>
    </location>
</feature>
<proteinExistence type="predicted"/>
<keyword evidence="3" id="KW-1185">Reference proteome</keyword>